<dbReference type="Gene3D" id="3.90.25.10">
    <property type="entry name" value="UDP-galactose 4-epimerase, domain 1"/>
    <property type="match status" value="1"/>
</dbReference>
<dbReference type="Pfam" id="PF16363">
    <property type="entry name" value="GDP_Man_Dehyd"/>
    <property type="match status" value="1"/>
</dbReference>
<dbReference type="SUPFAM" id="SSF51735">
    <property type="entry name" value="NAD(P)-binding Rossmann-fold domains"/>
    <property type="match status" value="1"/>
</dbReference>
<dbReference type="InterPro" id="IPR036291">
    <property type="entry name" value="NAD(P)-bd_dom_sf"/>
</dbReference>
<name>A0A318KII2_9NEIS</name>
<evidence type="ECO:0000259" key="1">
    <source>
        <dbReference type="Pfam" id="PF16363"/>
    </source>
</evidence>
<dbReference type="PANTHER" id="PTHR43000">
    <property type="entry name" value="DTDP-D-GLUCOSE 4,6-DEHYDRATASE-RELATED"/>
    <property type="match status" value="1"/>
</dbReference>
<feature type="domain" description="NAD(P)-binding" evidence="1">
    <location>
        <begin position="31"/>
        <end position="340"/>
    </location>
</feature>
<dbReference type="NCBIfam" id="TIGR02622">
    <property type="entry name" value="CDP_4_6_dhtase"/>
    <property type="match status" value="1"/>
</dbReference>
<gene>
    <name evidence="2" type="ORF">DFR34_1336</name>
</gene>
<reference evidence="2 3" key="1">
    <citation type="submission" date="2018-05" db="EMBL/GenBank/DDBJ databases">
        <title>Genomic Encyclopedia of Type Strains, Phase IV (KMG-IV): sequencing the most valuable type-strain genomes for metagenomic binning, comparative biology and taxonomic classification.</title>
        <authorList>
            <person name="Goeker M."/>
        </authorList>
    </citation>
    <scope>NUCLEOTIDE SEQUENCE [LARGE SCALE GENOMIC DNA]</scope>
    <source>
        <strain evidence="2 3">DSM 29661</strain>
    </source>
</reference>
<dbReference type="EMBL" id="QJKI01000033">
    <property type="protein sequence ID" value="PXX74105.1"/>
    <property type="molecule type" value="Genomic_DNA"/>
</dbReference>
<dbReference type="Proteomes" id="UP000247555">
    <property type="component" value="Unassembled WGS sequence"/>
</dbReference>
<dbReference type="Gene3D" id="3.40.50.720">
    <property type="entry name" value="NAD(P)-binding Rossmann-like Domain"/>
    <property type="match status" value="1"/>
</dbReference>
<comment type="caution">
    <text evidence="2">The sequence shown here is derived from an EMBL/GenBank/DDBJ whole genome shotgun (WGS) entry which is preliminary data.</text>
</comment>
<protein>
    <submittedName>
        <fullName evidence="2">CDP-glucose 4,6-dehydratase</fullName>
    </submittedName>
</protein>
<evidence type="ECO:0000313" key="3">
    <source>
        <dbReference type="Proteomes" id="UP000247555"/>
    </source>
</evidence>
<organism evidence="2 3">
    <name type="scientific">Rivihabitans pingtungensis</name>
    <dbReference type="NCBI Taxonomy" id="1054498"/>
    <lineage>
        <taxon>Bacteria</taxon>
        <taxon>Pseudomonadati</taxon>
        <taxon>Pseudomonadota</taxon>
        <taxon>Betaproteobacteria</taxon>
        <taxon>Neisseriales</taxon>
        <taxon>Aquaspirillaceae</taxon>
        <taxon>Rivihabitans</taxon>
    </lineage>
</organism>
<dbReference type="InterPro" id="IPR016040">
    <property type="entry name" value="NAD(P)-bd_dom"/>
</dbReference>
<proteinExistence type="predicted"/>
<dbReference type="CDD" id="cd05252">
    <property type="entry name" value="CDP_GD_SDR_e"/>
    <property type="match status" value="1"/>
</dbReference>
<sequence>MAEQNRAVESLEMTAPVLPNPAFWRGRKVFLTGHTGFKGGWLALWLQQLGADVTGYALAPDTEPALFDLADVAHGMRSVIADIRDADAVALALASAQAEIVLHLAAQPLVRASYADPLTTYATNVMGTANVLEAARHVRSVKVVQVITTDKCYDNREWEYPYRETDRLGGHDPYSNSKACAELVVDSYRRSFMREAGIHLASARAGNVIGGGDWAVDRIVPDCIRALLAEQPIDIRSPGAIRPWQHVLEPLSGYLVLAEQQYADAAGALASGFNFGPESSGAVPVGELAAGIVRHWGQGQLNISGDPHKLHEAGTLKLDISKARVRLGWRPRWDFDKTLHHTVDWYRRVLCHGESARQVCLAQIADYQTLAQP</sequence>
<keyword evidence="3" id="KW-1185">Reference proteome</keyword>
<dbReference type="RefSeq" id="WP_245906921.1">
    <property type="nucleotide sequence ID" value="NZ_QJKI01000033.1"/>
</dbReference>
<dbReference type="AlphaFoldDB" id="A0A318KII2"/>
<accession>A0A318KII2</accession>
<evidence type="ECO:0000313" key="2">
    <source>
        <dbReference type="EMBL" id="PXX74105.1"/>
    </source>
</evidence>
<dbReference type="InterPro" id="IPR013445">
    <property type="entry name" value="CDP_4_6_deHydtase"/>
</dbReference>